<comment type="caution">
    <text evidence="1">The sequence shown here is derived from an EMBL/GenBank/DDBJ whole genome shotgun (WGS) entry which is preliminary data.</text>
</comment>
<sequence length="172" mass="19374">MSPMDATTATDSYKVIKFNGDNFHLWKFKMMMALEDKDLWDIVSGVEAVGAPVSEEDLVITLLCRLPGSYDVLITALESRSDALTWRFVTSRLLHEETKRKEQGNDGMKSAAFLTRQEKMKRFPCKICGQMGHWTNKCDRRGEKKQSVAAMAKEESDYLFMASGVEESASSG</sequence>
<evidence type="ECO:0000313" key="2">
    <source>
        <dbReference type="Proteomes" id="UP000481153"/>
    </source>
</evidence>
<evidence type="ECO:0000313" key="1">
    <source>
        <dbReference type="EMBL" id="KAF0726843.1"/>
    </source>
</evidence>
<name>A0A6G0WI17_9STRA</name>
<dbReference type="AlphaFoldDB" id="A0A6G0WI17"/>
<dbReference type="SUPFAM" id="SSF57756">
    <property type="entry name" value="Retrovirus zinc finger-like domains"/>
    <property type="match status" value="1"/>
</dbReference>
<dbReference type="PANTHER" id="PTHR47481">
    <property type="match status" value="1"/>
</dbReference>
<dbReference type="InterPro" id="IPR036875">
    <property type="entry name" value="Znf_CCHC_sf"/>
</dbReference>
<dbReference type="Proteomes" id="UP000481153">
    <property type="component" value="Unassembled WGS sequence"/>
</dbReference>
<evidence type="ECO:0008006" key="3">
    <source>
        <dbReference type="Google" id="ProtNLM"/>
    </source>
</evidence>
<dbReference type="PANTHER" id="PTHR47481:SF31">
    <property type="entry name" value="OS01G0873500 PROTEIN"/>
    <property type="match status" value="1"/>
</dbReference>
<accession>A0A6G0WI17</accession>
<protein>
    <recommendedName>
        <fullName evidence="3">CCHC-type domain-containing protein</fullName>
    </recommendedName>
</protein>
<keyword evidence="2" id="KW-1185">Reference proteome</keyword>
<dbReference type="GO" id="GO:0003676">
    <property type="term" value="F:nucleic acid binding"/>
    <property type="evidence" value="ECO:0007669"/>
    <property type="project" value="InterPro"/>
</dbReference>
<dbReference type="EMBL" id="VJMJ01000205">
    <property type="protein sequence ID" value="KAF0726843.1"/>
    <property type="molecule type" value="Genomic_DNA"/>
</dbReference>
<organism evidence="1 2">
    <name type="scientific">Aphanomyces euteiches</name>
    <dbReference type="NCBI Taxonomy" id="100861"/>
    <lineage>
        <taxon>Eukaryota</taxon>
        <taxon>Sar</taxon>
        <taxon>Stramenopiles</taxon>
        <taxon>Oomycota</taxon>
        <taxon>Saprolegniomycetes</taxon>
        <taxon>Saprolegniales</taxon>
        <taxon>Verrucalvaceae</taxon>
        <taxon>Aphanomyces</taxon>
    </lineage>
</organism>
<dbReference type="VEuPathDB" id="FungiDB:AeMF1_013602"/>
<dbReference type="GO" id="GO:0008270">
    <property type="term" value="F:zinc ion binding"/>
    <property type="evidence" value="ECO:0007669"/>
    <property type="project" value="InterPro"/>
</dbReference>
<dbReference type="Pfam" id="PF14223">
    <property type="entry name" value="Retrotran_gag_2"/>
    <property type="match status" value="1"/>
</dbReference>
<reference evidence="1 2" key="1">
    <citation type="submission" date="2019-07" db="EMBL/GenBank/DDBJ databases">
        <title>Genomics analysis of Aphanomyces spp. identifies a new class of oomycete effector associated with host adaptation.</title>
        <authorList>
            <person name="Gaulin E."/>
        </authorList>
    </citation>
    <scope>NUCLEOTIDE SEQUENCE [LARGE SCALE GENOMIC DNA]</scope>
    <source>
        <strain evidence="1 2">ATCC 201684</strain>
    </source>
</reference>
<gene>
    <name evidence="1" type="ORF">Ae201684_014986</name>
</gene>
<dbReference type="VEuPathDB" id="FungiDB:AeMF1_008284"/>
<proteinExistence type="predicted"/>